<feature type="compositionally biased region" description="Polar residues" evidence="6">
    <location>
        <begin position="65"/>
        <end position="74"/>
    </location>
</feature>
<evidence type="ECO:0000256" key="2">
    <source>
        <dbReference type="ARBA" id="ARBA00023015"/>
    </source>
</evidence>
<gene>
    <name evidence="7" type="ORF">QCA50_016124</name>
</gene>
<proteinExistence type="inferred from homology"/>
<dbReference type="Pfam" id="PF02200">
    <property type="entry name" value="STE"/>
    <property type="match status" value="1"/>
</dbReference>
<dbReference type="GO" id="GO:0005634">
    <property type="term" value="C:nucleus"/>
    <property type="evidence" value="ECO:0007669"/>
    <property type="project" value="UniProtKB-SubCell"/>
</dbReference>
<keyword evidence="4" id="KW-0539">Nucleus</keyword>
<dbReference type="InterPro" id="IPR003120">
    <property type="entry name" value="Ste12"/>
</dbReference>
<protein>
    <submittedName>
        <fullName evidence="7">Uncharacterized protein</fullName>
    </submittedName>
</protein>
<dbReference type="InterPro" id="IPR052127">
    <property type="entry name" value="STE12_transcription_factor"/>
</dbReference>
<evidence type="ECO:0000256" key="4">
    <source>
        <dbReference type="ARBA" id="ARBA00023242"/>
    </source>
</evidence>
<dbReference type="EMBL" id="JASBNA010000046">
    <property type="protein sequence ID" value="KAK7680814.1"/>
    <property type="molecule type" value="Genomic_DNA"/>
</dbReference>
<organism evidence="7 8">
    <name type="scientific">Cerrena zonata</name>
    <dbReference type="NCBI Taxonomy" id="2478898"/>
    <lineage>
        <taxon>Eukaryota</taxon>
        <taxon>Fungi</taxon>
        <taxon>Dikarya</taxon>
        <taxon>Basidiomycota</taxon>
        <taxon>Agaricomycotina</taxon>
        <taxon>Agaricomycetes</taxon>
        <taxon>Polyporales</taxon>
        <taxon>Cerrenaceae</taxon>
        <taxon>Cerrena</taxon>
    </lineage>
</organism>
<comment type="subcellular location">
    <subcellularLocation>
        <location evidence="1">Nucleus</location>
    </subcellularLocation>
</comment>
<dbReference type="GO" id="GO:1990527">
    <property type="term" value="C:Tec1p-Ste12p-Dig1p complex"/>
    <property type="evidence" value="ECO:0007669"/>
    <property type="project" value="TreeGrafter"/>
</dbReference>
<feature type="compositionally biased region" description="Low complexity" evidence="6">
    <location>
        <begin position="198"/>
        <end position="212"/>
    </location>
</feature>
<evidence type="ECO:0000313" key="8">
    <source>
        <dbReference type="Proteomes" id="UP001385951"/>
    </source>
</evidence>
<comment type="caution">
    <text evidence="7">The sequence shown here is derived from an EMBL/GenBank/DDBJ whole genome shotgun (WGS) entry which is preliminary data.</text>
</comment>
<feature type="region of interest" description="Disordered" evidence="6">
    <location>
        <begin position="172"/>
        <end position="212"/>
    </location>
</feature>
<comment type="similarity">
    <text evidence="5">Belongs to the STE12 transcription factor family.</text>
</comment>
<evidence type="ECO:0000256" key="6">
    <source>
        <dbReference type="SAM" id="MobiDB-lite"/>
    </source>
</evidence>
<evidence type="ECO:0000256" key="5">
    <source>
        <dbReference type="ARBA" id="ARBA00024345"/>
    </source>
</evidence>
<dbReference type="AlphaFoldDB" id="A0AAW0FRF2"/>
<dbReference type="GO" id="GO:0003700">
    <property type="term" value="F:DNA-binding transcription factor activity"/>
    <property type="evidence" value="ECO:0007669"/>
    <property type="project" value="InterPro"/>
</dbReference>
<feature type="compositionally biased region" description="Low complexity" evidence="6">
    <location>
        <begin position="173"/>
        <end position="186"/>
    </location>
</feature>
<feature type="compositionally biased region" description="Basic residues" evidence="6">
    <location>
        <begin position="35"/>
        <end position="50"/>
    </location>
</feature>
<evidence type="ECO:0000313" key="7">
    <source>
        <dbReference type="EMBL" id="KAK7680814.1"/>
    </source>
</evidence>
<dbReference type="GO" id="GO:1990526">
    <property type="term" value="C:Ste12p-Dig1p-Dig2p complex"/>
    <property type="evidence" value="ECO:0007669"/>
    <property type="project" value="TreeGrafter"/>
</dbReference>
<evidence type="ECO:0000256" key="1">
    <source>
        <dbReference type="ARBA" id="ARBA00004123"/>
    </source>
</evidence>
<dbReference type="Proteomes" id="UP001385951">
    <property type="component" value="Unassembled WGS sequence"/>
</dbReference>
<sequence length="357" mass="38109">MDTLVAHPHRSHYATMPYPSSSSASSSHPPPHPSHQQHPHPHRSYSHHSHPSSSAHTPRRYDSQPIPSSSHLQISTDSSSVLMQQMHAEPDEETAHPNRVPQSISSMGSVPAMGSLTMPPGIPGMMMSEMDLAMSSLGMNGMDGMGGIMDASSMLAEPSENVSHASALNTVLDSSSSAPDSTHSHSQPQDHTSVPGEPSRSQPQPQSSTSSALNALAARGIDGLSMTELADLSIAGSGDSIGSSFPGLGRALTHGEKELLSHLDRLKFFLATAPSRWSAEGAVNGDPPLGHPSSTHPALNRFLLPNNEYVSCVLWGGLYHITGTDIVRALVFRFEAFGRPVRNMKKFEEGVFSDLRT</sequence>
<accession>A0AAW0FRF2</accession>
<keyword evidence="2" id="KW-0805">Transcription regulation</keyword>
<reference evidence="7 8" key="1">
    <citation type="submission" date="2022-09" db="EMBL/GenBank/DDBJ databases">
        <authorList>
            <person name="Palmer J.M."/>
        </authorList>
    </citation>
    <scope>NUCLEOTIDE SEQUENCE [LARGE SCALE GENOMIC DNA]</scope>
    <source>
        <strain evidence="7 8">DSM 7382</strain>
    </source>
</reference>
<feature type="region of interest" description="Disordered" evidence="6">
    <location>
        <begin position="1"/>
        <end position="74"/>
    </location>
</feature>
<name>A0AAW0FRF2_9APHY</name>
<feature type="region of interest" description="Disordered" evidence="6">
    <location>
        <begin position="86"/>
        <end position="122"/>
    </location>
</feature>
<keyword evidence="3" id="KW-0804">Transcription</keyword>
<dbReference type="PANTHER" id="PTHR47427:SF1">
    <property type="entry name" value="PROTEIN STE12"/>
    <property type="match status" value="1"/>
</dbReference>
<keyword evidence="8" id="KW-1185">Reference proteome</keyword>
<dbReference type="PANTHER" id="PTHR47427">
    <property type="entry name" value="PROTEIN STE12"/>
    <property type="match status" value="1"/>
</dbReference>
<dbReference type="SMART" id="SM00424">
    <property type="entry name" value="STE"/>
    <property type="match status" value="1"/>
</dbReference>
<feature type="compositionally biased region" description="Low complexity" evidence="6">
    <location>
        <begin position="17"/>
        <end position="27"/>
    </location>
</feature>
<evidence type="ECO:0000256" key="3">
    <source>
        <dbReference type="ARBA" id="ARBA00023163"/>
    </source>
</evidence>